<evidence type="ECO:0000313" key="2">
    <source>
        <dbReference type="Proteomes" id="UP001596106"/>
    </source>
</evidence>
<dbReference type="EMBL" id="JBHSMA010000001">
    <property type="protein sequence ID" value="MFC5409057.1"/>
    <property type="molecule type" value="Genomic_DNA"/>
</dbReference>
<reference evidence="2" key="1">
    <citation type="journal article" date="2019" name="Int. J. Syst. Evol. Microbiol.">
        <title>The Global Catalogue of Microorganisms (GCM) 10K type strain sequencing project: providing services to taxonomists for standard genome sequencing and annotation.</title>
        <authorList>
            <consortium name="The Broad Institute Genomics Platform"/>
            <consortium name="The Broad Institute Genome Sequencing Center for Infectious Disease"/>
            <person name="Wu L."/>
            <person name="Ma J."/>
        </authorList>
    </citation>
    <scope>NUCLEOTIDE SEQUENCE [LARGE SCALE GENOMIC DNA]</scope>
    <source>
        <strain evidence="2">CCUG 55250</strain>
    </source>
</reference>
<name>A0ABW0ICJ6_9BACT</name>
<protein>
    <recommendedName>
        <fullName evidence="3">Outer membrane protein beta-barrel domain-containing protein</fullName>
    </recommendedName>
</protein>
<gene>
    <name evidence="1" type="ORF">ACFPMF_07060</name>
</gene>
<keyword evidence="2" id="KW-1185">Reference proteome</keyword>
<comment type="caution">
    <text evidence="1">The sequence shown here is derived from an EMBL/GenBank/DDBJ whole genome shotgun (WGS) entry which is preliminary data.</text>
</comment>
<dbReference type="RefSeq" id="WP_379842617.1">
    <property type="nucleotide sequence ID" value="NZ_JBHSMA010000001.1"/>
</dbReference>
<organism evidence="1 2">
    <name type="scientific">Larkinella bovis</name>
    <dbReference type="NCBI Taxonomy" id="683041"/>
    <lineage>
        <taxon>Bacteria</taxon>
        <taxon>Pseudomonadati</taxon>
        <taxon>Bacteroidota</taxon>
        <taxon>Cytophagia</taxon>
        <taxon>Cytophagales</taxon>
        <taxon>Spirosomataceae</taxon>
        <taxon>Larkinella</taxon>
    </lineage>
</organism>
<evidence type="ECO:0008006" key="3">
    <source>
        <dbReference type="Google" id="ProtNLM"/>
    </source>
</evidence>
<sequence>MKRFWAILGFWVMGVSAALAQKIDYKNAIRVGVDYLSLDAPDSGGNRYLVRYARHLGNDRIVLEASLGYLKVSNSQLLPSQFVFEGRPRKRITTDVMASFDFVRNPQHALRLGIGPSVWYREDDVVRSARYEGTTVTIENRKIDEVNIGGNVAVEYEIVVFDRINLGVRAGLTNFKTAGISSMVGLNGGFTF</sequence>
<accession>A0ABW0ICJ6</accession>
<evidence type="ECO:0000313" key="1">
    <source>
        <dbReference type="EMBL" id="MFC5409057.1"/>
    </source>
</evidence>
<proteinExistence type="predicted"/>
<dbReference type="Proteomes" id="UP001596106">
    <property type="component" value="Unassembled WGS sequence"/>
</dbReference>